<dbReference type="InterPro" id="IPR016187">
    <property type="entry name" value="CTDL_fold"/>
</dbReference>
<gene>
    <name evidence="3" type="ORF">SAMN04489858_1044</name>
</gene>
<evidence type="ECO:0000256" key="1">
    <source>
        <dbReference type="SAM" id="MobiDB-lite"/>
    </source>
</evidence>
<dbReference type="InterPro" id="IPR051043">
    <property type="entry name" value="Sulfatase_Mod_Factor_Kinase"/>
</dbReference>
<evidence type="ECO:0000313" key="3">
    <source>
        <dbReference type="EMBL" id="SET27102.1"/>
    </source>
</evidence>
<proteinExistence type="predicted"/>
<dbReference type="EMBL" id="FOHO01000004">
    <property type="protein sequence ID" value="SET27102.1"/>
    <property type="molecule type" value="Genomic_DNA"/>
</dbReference>
<dbReference type="Pfam" id="PF03781">
    <property type="entry name" value="FGE-sulfatase"/>
    <property type="match status" value="1"/>
</dbReference>
<name>A0A1I0D6H4_9RHOB</name>
<feature type="region of interest" description="Disordered" evidence="1">
    <location>
        <begin position="266"/>
        <end position="290"/>
    </location>
</feature>
<dbReference type="Proteomes" id="UP000199180">
    <property type="component" value="Unassembled WGS sequence"/>
</dbReference>
<dbReference type="PANTHER" id="PTHR23150">
    <property type="entry name" value="SULFATASE MODIFYING FACTOR 1, 2"/>
    <property type="match status" value="1"/>
</dbReference>
<dbReference type="RefSeq" id="WP_090733570.1">
    <property type="nucleotide sequence ID" value="NZ_FOHO01000004.1"/>
</dbReference>
<reference evidence="3 4" key="1">
    <citation type="submission" date="2016-10" db="EMBL/GenBank/DDBJ databases">
        <authorList>
            <person name="de Groot N.N."/>
        </authorList>
    </citation>
    <scope>NUCLEOTIDE SEQUENCE [LARGE SCALE GENOMIC DNA]</scope>
    <source>
        <strain evidence="3 4">DSM 17862</strain>
    </source>
</reference>
<dbReference type="InterPro" id="IPR005532">
    <property type="entry name" value="SUMF_dom"/>
</dbReference>
<feature type="region of interest" description="Disordered" evidence="1">
    <location>
        <begin position="1"/>
        <end position="21"/>
    </location>
</feature>
<accession>A0A1I0D6H4</accession>
<dbReference type="Gene3D" id="3.90.1580.10">
    <property type="entry name" value="paralog of FGE (formylglycine-generating enzyme)"/>
    <property type="match status" value="1"/>
</dbReference>
<dbReference type="OrthoDB" id="9768004at2"/>
<dbReference type="PANTHER" id="PTHR23150:SF19">
    <property type="entry name" value="FORMYLGLYCINE-GENERATING ENZYME"/>
    <property type="match status" value="1"/>
</dbReference>
<evidence type="ECO:0000259" key="2">
    <source>
        <dbReference type="Pfam" id="PF03781"/>
    </source>
</evidence>
<dbReference type="GO" id="GO:0120147">
    <property type="term" value="F:formylglycine-generating oxidase activity"/>
    <property type="evidence" value="ECO:0007669"/>
    <property type="project" value="TreeGrafter"/>
</dbReference>
<organism evidence="3 4">
    <name type="scientific">Paracoccus homiensis</name>
    <dbReference type="NCBI Taxonomy" id="364199"/>
    <lineage>
        <taxon>Bacteria</taxon>
        <taxon>Pseudomonadati</taxon>
        <taxon>Pseudomonadota</taxon>
        <taxon>Alphaproteobacteria</taxon>
        <taxon>Rhodobacterales</taxon>
        <taxon>Paracoccaceae</taxon>
        <taxon>Paracoccus</taxon>
    </lineage>
</organism>
<dbReference type="SUPFAM" id="SSF56436">
    <property type="entry name" value="C-type lectin-like"/>
    <property type="match status" value="1"/>
</dbReference>
<feature type="region of interest" description="Disordered" evidence="1">
    <location>
        <begin position="307"/>
        <end position="329"/>
    </location>
</feature>
<dbReference type="InterPro" id="IPR042095">
    <property type="entry name" value="SUMF_sf"/>
</dbReference>
<protein>
    <submittedName>
        <fullName evidence="3">Formylglycine-generating enzyme, required for sulfatase activity, contains SUMF1/FGE domain</fullName>
    </submittedName>
</protein>
<dbReference type="AlphaFoldDB" id="A0A1I0D6H4"/>
<feature type="domain" description="Sulfatase-modifying factor enzyme-like" evidence="2">
    <location>
        <begin position="48"/>
        <end position="326"/>
    </location>
</feature>
<evidence type="ECO:0000313" key="4">
    <source>
        <dbReference type="Proteomes" id="UP000199180"/>
    </source>
</evidence>
<keyword evidence="4" id="KW-1185">Reference proteome</keyword>
<sequence>MQDQGKACCGAGRGDRDTAPEGRDAMFLAAARAVPRAPDRERGALRARLVAIPGGIFEMGARKSRSAADLDAPRRKVKLSPFLISATSVTNAEYARFTEATGYRTVAEREGWSFVFHLLLQDAAAWPVSPPGLPWWRRVDGACWSSPEGPGSDIGGREDHPAVHIAWYDALAYCQWSGLQLPSEAQWERAARGGRARRKFPWGDEMMPGDAHAMNIFQGHFPTRNTAEDGWPGTAPVRAFAPNDYGLYNMTGNVWEWTADRFGPLPQGNRLPPLDPVNDDDSPGAARAQRGGSYLCHDSYCDRYHVHSRTRNDPDSSTGNCGFRVAAKH</sequence>
<dbReference type="STRING" id="364199.SAMN04489858_1044"/>